<feature type="domain" description="RNase H type-1" evidence="1">
    <location>
        <begin position="94"/>
        <end position="215"/>
    </location>
</feature>
<dbReference type="Proteomes" id="UP000236630">
    <property type="component" value="Unassembled WGS sequence"/>
</dbReference>
<gene>
    <name evidence="2" type="ORF">CUMW_159060</name>
</gene>
<dbReference type="InterPro" id="IPR052929">
    <property type="entry name" value="RNase_H-like_EbsB-rel"/>
</dbReference>
<keyword evidence="3" id="KW-1185">Reference proteome</keyword>
<dbReference type="PANTHER" id="PTHR47074:SF11">
    <property type="entry name" value="REVERSE TRANSCRIPTASE-LIKE PROTEIN"/>
    <property type="match status" value="1"/>
</dbReference>
<dbReference type="PANTHER" id="PTHR47074">
    <property type="entry name" value="BNAC02G40300D PROTEIN"/>
    <property type="match status" value="1"/>
</dbReference>
<dbReference type="AlphaFoldDB" id="A0A2H5PQV5"/>
<dbReference type="SUPFAM" id="SSF53098">
    <property type="entry name" value="Ribonuclease H-like"/>
    <property type="match status" value="1"/>
</dbReference>
<organism evidence="2 3">
    <name type="scientific">Citrus unshiu</name>
    <name type="common">Satsuma mandarin</name>
    <name type="synonym">Citrus nobilis var. unshiu</name>
    <dbReference type="NCBI Taxonomy" id="55188"/>
    <lineage>
        <taxon>Eukaryota</taxon>
        <taxon>Viridiplantae</taxon>
        <taxon>Streptophyta</taxon>
        <taxon>Embryophyta</taxon>
        <taxon>Tracheophyta</taxon>
        <taxon>Spermatophyta</taxon>
        <taxon>Magnoliopsida</taxon>
        <taxon>eudicotyledons</taxon>
        <taxon>Gunneridae</taxon>
        <taxon>Pentapetalae</taxon>
        <taxon>rosids</taxon>
        <taxon>malvids</taxon>
        <taxon>Sapindales</taxon>
        <taxon>Rutaceae</taxon>
        <taxon>Aurantioideae</taxon>
        <taxon>Citrus</taxon>
    </lineage>
</organism>
<dbReference type="InterPro" id="IPR044730">
    <property type="entry name" value="RNase_H-like_dom_plant"/>
</dbReference>
<dbReference type="InterPro" id="IPR036397">
    <property type="entry name" value="RNaseH_sf"/>
</dbReference>
<proteinExistence type="predicted"/>
<protein>
    <recommendedName>
        <fullName evidence="1">RNase H type-1 domain-containing protein</fullName>
    </recommendedName>
</protein>
<dbReference type="EMBL" id="BDQV01000109">
    <property type="protein sequence ID" value="GAY54740.1"/>
    <property type="molecule type" value="Genomic_DNA"/>
</dbReference>
<sequence>MWQTLFNTLPTTDNLFRRKLPHSPNCQRCQITKEDVSMPYCLEKFEGFAVLAWSVWKSTSLALFEKGGIDTLSTLVSVNSLIQAYKDAQDSYLNSDTTTCETEGFVGLGVVIRNSRGEFMAASICRRSFLDDIKFAETSALLEGIKLAMDLGLTLLVIESDSVNVISLISGRIINNFEIHWIISNIRALICNRSLSAVKHVPRFYNSVAHNVAKMTLGQLESCTRLKDGLLKLQFSYNIFV</sequence>
<dbReference type="Pfam" id="PF13456">
    <property type="entry name" value="RVT_3"/>
    <property type="match status" value="1"/>
</dbReference>
<evidence type="ECO:0000313" key="2">
    <source>
        <dbReference type="EMBL" id="GAY54740.1"/>
    </source>
</evidence>
<dbReference type="InterPro" id="IPR012337">
    <property type="entry name" value="RNaseH-like_sf"/>
</dbReference>
<evidence type="ECO:0000259" key="1">
    <source>
        <dbReference type="Pfam" id="PF13456"/>
    </source>
</evidence>
<name>A0A2H5PQV5_CITUN</name>
<dbReference type="CDD" id="cd06222">
    <property type="entry name" value="RNase_H_like"/>
    <property type="match status" value="1"/>
</dbReference>
<comment type="caution">
    <text evidence="2">The sequence shown here is derived from an EMBL/GenBank/DDBJ whole genome shotgun (WGS) entry which is preliminary data.</text>
</comment>
<accession>A0A2H5PQV5</accession>
<dbReference type="InterPro" id="IPR002156">
    <property type="entry name" value="RNaseH_domain"/>
</dbReference>
<dbReference type="Gene3D" id="3.30.420.10">
    <property type="entry name" value="Ribonuclease H-like superfamily/Ribonuclease H"/>
    <property type="match status" value="1"/>
</dbReference>
<evidence type="ECO:0000313" key="3">
    <source>
        <dbReference type="Proteomes" id="UP000236630"/>
    </source>
</evidence>
<dbReference type="GO" id="GO:0003676">
    <property type="term" value="F:nucleic acid binding"/>
    <property type="evidence" value="ECO:0007669"/>
    <property type="project" value="InterPro"/>
</dbReference>
<reference evidence="2 3" key="1">
    <citation type="journal article" date="2017" name="Front. Genet.">
        <title>Draft sequencing of the heterozygous diploid genome of Satsuma (Citrus unshiu Marc.) using a hybrid assembly approach.</title>
        <authorList>
            <person name="Shimizu T."/>
            <person name="Tanizawa Y."/>
            <person name="Mochizuki T."/>
            <person name="Nagasaki H."/>
            <person name="Yoshioka T."/>
            <person name="Toyoda A."/>
            <person name="Fujiyama A."/>
            <person name="Kaminuma E."/>
            <person name="Nakamura Y."/>
        </authorList>
    </citation>
    <scope>NUCLEOTIDE SEQUENCE [LARGE SCALE GENOMIC DNA]</scope>
    <source>
        <strain evidence="3">cv. Miyagawa wase</strain>
    </source>
</reference>
<dbReference type="GO" id="GO:0004523">
    <property type="term" value="F:RNA-DNA hybrid ribonuclease activity"/>
    <property type="evidence" value="ECO:0007669"/>
    <property type="project" value="InterPro"/>
</dbReference>